<feature type="compositionally biased region" description="Polar residues" evidence="1">
    <location>
        <begin position="1"/>
        <end position="12"/>
    </location>
</feature>
<dbReference type="Gene3D" id="1.10.418.10">
    <property type="entry name" value="Calponin-like domain"/>
    <property type="match status" value="1"/>
</dbReference>
<sequence length="108" mass="12826">MWSASFYSSSPAKDNVWCSSSPSEQSYSSFESEKKMPKYEIQVQVPRVNKNGFERSQSQMLTDEYEEFSDPTLSFERNRIKQLQDERVHIQKKTFTKWCNSFLNRVSF</sequence>
<dbReference type="Proteomes" id="UP000267606">
    <property type="component" value="Unassembled WGS sequence"/>
</dbReference>
<accession>A0A183H2W6</accession>
<proteinExistence type="predicted"/>
<protein>
    <submittedName>
        <fullName evidence="2 4">Uncharacterized protein</fullName>
    </submittedName>
</protein>
<evidence type="ECO:0000313" key="3">
    <source>
        <dbReference type="Proteomes" id="UP000267606"/>
    </source>
</evidence>
<dbReference type="InterPro" id="IPR036872">
    <property type="entry name" value="CH_dom_sf"/>
</dbReference>
<reference evidence="2 3" key="2">
    <citation type="submission" date="2018-11" db="EMBL/GenBank/DDBJ databases">
        <authorList>
            <consortium name="Pathogen Informatics"/>
        </authorList>
    </citation>
    <scope>NUCLEOTIDE SEQUENCE [LARGE SCALE GENOMIC DNA]</scope>
</reference>
<organism evidence="4">
    <name type="scientific">Onchocerca flexuosa</name>
    <dbReference type="NCBI Taxonomy" id="387005"/>
    <lineage>
        <taxon>Eukaryota</taxon>
        <taxon>Metazoa</taxon>
        <taxon>Ecdysozoa</taxon>
        <taxon>Nematoda</taxon>
        <taxon>Chromadorea</taxon>
        <taxon>Rhabditida</taxon>
        <taxon>Spirurina</taxon>
        <taxon>Spiruromorpha</taxon>
        <taxon>Filarioidea</taxon>
        <taxon>Onchocercidae</taxon>
        <taxon>Onchocerca</taxon>
    </lineage>
</organism>
<name>A0A183H2W6_9BILA</name>
<dbReference type="InterPro" id="IPR001589">
    <property type="entry name" value="Actinin_actin-bd_CS"/>
</dbReference>
<evidence type="ECO:0000313" key="4">
    <source>
        <dbReference type="WBParaSite" id="OFLC_0000182501-mRNA-1"/>
    </source>
</evidence>
<dbReference type="PROSITE" id="PS00019">
    <property type="entry name" value="ACTININ_1"/>
    <property type="match status" value="1"/>
</dbReference>
<keyword evidence="3" id="KW-1185">Reference proteome</keyword>
<evidence type="ECO:0000256" key="1">
    <source>
        <dbReference type="SAM" id="MobiDB-lite"/>
    </source>
</evidence>
<reference evidence="4" key="1">
    <citation type="submission" date="2016-06" db="UniProtKB">
        <authorList>
            <consortium name="WormBaseParasite"/>
        </authorList>
    </citation>
    <scope>IDENTIFICATION</scope>
</reference>
<dbReference type="STRING" id="387005.A0A183H2W6"/>
<feature type="compositionally biased region" description="Low complexity" evidence="1">
    <location>
        <begin position="19"/>
        <end position="30"/>
    </location>
</feature>
<evidence type="ECO:0000313" key="2">
    <source>
        <dbReference type="EMBL" id="VDO30915.1"/>
    </source>
</evidence>
<dbReference type="WBParaSite" id="OFLC_0000182501-mRNA-1">
    <property type="protein sequence ID" value="OFLC_0000182501-mRNA-1"/>
    <property type="gene ID" value="OFLC_0000182501"/>
</dbReference>
<feature type="region of interest" description="Disordered" evidence="1">
    <location>
        <begin position="1"/>
        <end position="32"/>
    </location>
</feature>
<dbReference type="SUPFAM" id="SSF47576">
    <property type="entry name" value="Calponin-homology domain, CH-domain"/>
    <property type="match status" value="1"/>
</dbReference>
<dbReference type="EMBL" id="UZAJ01000934">
    <property type="protein sequence ID" value="VDO30915.1"/>
    <property type="molecule type" value="Genomic_DNA"/>
</dbReference>
<gene>
    <name evidence="2" type="ORF">OFLC_LOCUS1826</name>
</gene>
<dbReference type="AlphaFoldDB" id="A0A183H2W6"/>